<dbReference type="EMBL" id="QZAA01000195">
    <property type="protein sequence ID" value="RQD74685.1"/>
    <property type="molecule type" value="Genomic_DNA"/>
</dbReference>
<dbReference type="AlphaFoldDB" id="A0A424YBX5"/>
<accession>A0A424YBX5</accession>
<dbReference type="PANTHER" id="PTHR40026">
    <property type="entry name" value="PROTEIN VEG"/>
    <property type="match status" value="1"/>
</dbReference>
<organism evidence="1 2">
    <name type="scientific">Candidatus Syntrophonatronum acetioxidans</name>
    <dbReference type="NCBI Taxonomy" id="1795816"/>
    <lineage>
        <taxon>Bacteria</taxon>
        <taxon>Bacillati</taxon>
        <taxon>Bacillota</taxon>
        <taxon>Clostridia</taxon>
        <taxon>Eubacteriales</taxon>
        <taxon>Syntrophomonadaceae</taxon>
        <taxon>Candidatus Syntrophonatronum</taxon>
    </lineage>
</organism>
<dbReference type="GO" id="GO:0006355">
    <property type="term" value="P:regulation of DNA-templated transcription"/>
    <property type="evidence" value="ECO:0007669"/>
    <property type="project" value="InterPro"/>
</dbReference>
<reference evidence="1 2" key="1">
    <citation type="submission" date="2018-08" db="EMBL/GenBank/DDBJ databases">
        <title>The metabolism and importance of syntrophic acetate oxidation coupled to methane or sulfide production in haloalkaline environments.</title>
        <authorList>
            <person name="Timmers P.H.A."/>
            <person name="Vavourakis C.D."/>
            <person name="Sorokin D.Y."/>
            <person name="Sinninghe Damste J.S."/>
            <person name="Muyzer G."/>
            <person name="Stams A.J.M."/>
            <person name="Plugge C.M."/>
        </authorList>
    </citation>
    <scope>NUCLEOTIDE SEQUENCE [LARGE SCALE GENOMIC DNA]</scope>
    <source>
        <strain evidence="1">MSAO_Bac1</strain>
    </source>
</reference>
<evidence type="ECO:0000313" key="1">
    <source>
        <dbReference type="EMBL" id="RQD74685.1"/>
    </source>
</evidence>
<dbReference type="Gene3D" id="2.30.30.100">
    <property type="match status" value="1"/>
</dbReference>
<dbReference type="Pfam" id="PF06257">
    <property type="entry name" value="VEG"/>
    <property type="match status" value="1"/>
</dbReference>
<proteinExistence type="predicted"/>
<evidence type="ECO:0000313" key="2">
    <source>
        <dbReference type="Proteomes" id="UP000285138"/>
    </source>
</evidence>
<dbReference type="Proteomes" id="UP000285138">
    <property type="component" value="Unassembled WGS sequence"/>
</dbReference>
<gene>
    <name evidence="1" type="ORF">D5R97_07460</name>
</gene>
<name>A0A424YBX5_9FIRM</name>
<dbReference type="InterPro" id="IPR009366">
    <property type="entry name" value="Protein_Veg"/>
</dbReference>
<sequence>MAKNSLWQIRKDLESHVGEKIQLRANRGRRKTLEKVGVLENTYPSIFIIRIDEPNYNQRLSFSYADVLTETVELTVFNKNGNQRINSAAE</sequence>
<comment type="caution">
    <text evidence="1">The sequence shown here is derived from an EMBL/GenBank/DDBJ whole genome shotgun (WGS) entry which is preliminary data.</text>
</comment>
<protein>
    <submittedName>
        <fullName evidence="1">Veg protein</fullName>
    </submittedName>
</protein>
<dbReference type="PIRSF" id="PIRSF037257">
    <property type="entry name" value="DUF1021"/>
    <property type="match status" value="1"/>
</dbReference>
<dbReference type="PANTHER" id="PTHR40026:SF1">
    <property type="entry name" value="PROTEIN VEG"/>
    <property type="match status" value="1"/>
</dbReference>